<dbReference type="PROSITE" id="PS50005">
    <property type="entry name" value="TPR"/>
    <property type="match status" value="1"/>
</dbReference>
<dbReference type="Gene3D" id="1.25.40.10">
    <property type="entry name" value="Tetratricopeptide repeat domain"/>
    <property type="match status" value="4"/>
</dbReference>
<keyword evidence="4" id="KW-0732">Signal</keyword>
<dbReference type="PROSITE" id="PS51257">
    <property type="entry name" value="PROKAR_LIPOPROTEIN"/>
    <property type="match status" value="1"/>
</dbReference>
<dbReference type="EMBL" id="SLVM01000024">
    <property type="protein sequence ID" value="TCM78982.1"/>
    <property type="molecule type" value="Genomic_DNA"/>
</dbReference>
<dbReference type="SMART" id="SM00028">
    <property type="entry name" value="TPR"/>
    <property type="match status" value="6"/>
</dbReference>
<dbReference type="InterPro" id="IPR011990">
    <property type="entry name" value="TPR-like_helical_dom_sf"/>
</dbReference>
<reference evidence="5 6" key="1">
    <citation type="submission" date="2019-03" db="EMBL/GenBank/DDBJ databases">
        <title>Genomic Encyclopedia of Type Strains, Phase IV (KMG-IV): sequencing the most valuable type-strain genomes for metagenomic binning, comparative biology and taxonomic classification.</title>
        <authorList>
            <person name="Goeker M."/>
        </authorList>
    </citation>
    <scope>NUCLEOTIDE SEQUENCE [LARGE SCALE GENOMIC DNA]</scope>
    <source>
        <strain evidence="5 6">DSM 21153</strain>
    </source>
</reference>
<comment type="caution">
    <text evidence="5">The sequence shown here is derived from an EMBL/GenBank/DDBJ whole genome shotgun (WGS) entry which is preliminary data.</text>
</comment>
<dbReference type="PANTHER" id="PTHR45586">
    <property type="entry name" value="TPR REPEAT-CONTAINING PROTEIN PA4667"/>
    <property type="match status" value="1"/>
</dbReference>
<dbReference type="SUPFAM" id="SSF48452">
    <property type="entry name" value="TPR-like"/>
    <property type="match status" value="3"/>
</dbReference>
<dbReference type="Proteomes" id="UP000295277">
    <property type="component" value="Unassembled WGS sequence"/>
</dbReference>
<evidence type="ECO:0000256" key="2">
    <source>
        <dbReference type="ARBA" id="ARBA00022803"/>
    </source>
</evidence>
<gene>
    <name evidence="5" type="ORF">EV216_12429</name>
</gene>
<dbReference type="AlphaFoldDB" id="A0A4R1YMS8"/>
<feature type="signal peptide" evidence="4">
    <location>
        <begin position="1"/>
        <end position="21"/>
    </location>
</feature>
<feature type="repeat" description="TPR" evidence="3">
    <location>
        <begin position="759"/>
        <end position="792"/>
    </location>
</feature>
<evidence type="ECO:0000256" key="3">
    <source>
        <dbReference type="PROSITE-ProRule" id="PRU00339"/>
    </source>
</evidence>
<proteinExistence type="predicted"/>
<dbReference type="RefSeq" id="WP_243642088.1">
    <property type="nucleotide sequence ID" value="NZ_SLVM01000024.1"/>
</dbReference>
<dbReference type="InterPro" id="IPR019734">
    <property type="entry name" value="TPR_rpt"/>
</dbReference>
<evidence type="ECO:0000313" key="6">
    <source>
        <dbReference type="Proteomes" id="UP000295277"/>
    </source>
</evidence>
<dbReference type="Pfam" id="PF13174">
    <property type="entry name" value="TPR_6"/>
    <property type="match status" value="1"/>
</dbReference>
<organism evidence="5 6">
    <name type="scientific">Rhodovulum steppense</name>
    <dbReference type="NCBI Taxonomy" id="540251"/>
    <lineage>
        <taxon>Bacteria</taxon>
        <taxon>Pseudomonadati</taxon>
        <taxon>Pseudomonadota</taxon>
        <taxon>Alphaproteobacteria</taxon>
        <taxon>Rhodobacterales</taxon>
        <taxon>Paracoccaceae</taxon>
        <taxon>Rhodovulum</taxon>
    </lineage>
</organism>
<sequence>MRVLTRLLPAALLGSTLMLSACQSSEDKAEGHYQAALDLIAERDYDRAIVELRNVFQNDGFHREARYRFAELMLNHRGNRQEAYSQYLRLAEQYPDDLEARIALTELAFGSNLWDEVERHGSKAEELAPEDPRVEAIAVMRSYRAAILAQNGAGRSEAARRADALLSEQPDNFLLRNVMIDNALRESDLPRALAEIDKVIAQQPDDPRYYQERLRVLGGLGDMGAIEAQLRQMIERFPDDVNNKAMLVRFYLSQQDADGAEAFLRELASASAPEDSGPTVDLIRFLAEVRGAEAARAEIDKAIAERPDPVPFQVLGAGLDFAAGKRDGAIATLEEVLKGAEPSEQTRNIKVALARMLLTTGNEVGARTRVEEVLAEEATHPEALKMRAAWLIEADDTDTAIAALRTALDRTPEDAQAMSLMAEAYSRSGRAELSRDFLALAVEASGNAPAETIRYARVLIGGESYLSAEDILIKALRSTPDNPDLLVVLGELYLRMEDFPRAQQVADTLRRLDDPAALQAANGLDAERINRQSGTEEAMAFLEQLASSADATLASRIALIRARMATGDTAGALEQAQVLKQENPGNEALDFVLATAHAVNGDLAGAEAIYRDLVATNPARPGVWLEISRVQQRQGDRAGAMAAIDEGLGHTPGDGQLLWARASFLEQDGEIDGAIAIYEDLYERNSSSLVIANNLASLLATYRQDEASLERAWTIARRLRDAEVPAVQDTYGWIAHRRGESAEALPYLEAAARGLPGDALVQYHLAQAYLALGRQDEALDQFRKAVEIAGPGDSRAQIEEARRQMHALQASGSASEN</sequence>
<dbReference type="Pfam" id="PF14559">
    <property type="entry name" value="TPR_19"/>
    <property type="match status" value="2"/>
</dbReference>
<evidence type="ECO:0000256" key="1">
    <source>
        <dbReference type="ARBA" id="ARBA00022737"/>
    </source>
</evidence>
<keyword evidence="2 3" id="KW-0802">TPR repeat</keyword>
<feature type="chain" id="PRO_5020751789" evidence="4">
    <location>
        <begin position="22"/>
        <end position="817"/>
    </location>
</feature>
<dbReference type="InterPro" id="IPR051012">
    <property type="entry name" value="CellSynth/LPSAsmb/PSIAsmb"/>
</dbReference>
<dbReference type="Pfam" id="PF13432">
    <property type="entry name" value="TPR_16"/>
    <property type="match status" value="3"/>
</dbReference>
<name>A0A4R1YMS8_9RHOB</name>
<dbReference type="PANTHER" id="PTHR45586:SF1">
    <property type="entry name" value="LIPOPOLYSACCHARIDE ASSEMBLY PROTEIN B"/>
    <property type="match status" value="1"/>
</dbReference>
<protein>
    <submittedName>
        <fullName evidence="5">Tetratricopeptide repeat protein</fullName>
    </submittedName>
</protein>
<evidence type="ECO:0000256" key="4">
    <source>
        <dbReference type="SAM" id="SignalP"/>
    </source>
</evidence>
<accession>A0A4R1YMS8</accession>
<keyword evidence="6" id="KW-1185">Reference proteome</keyword>
<keyword evidence="1" id="KW-0677">Repeat</keyword>
<evidence type="ECO:0000313" key="5">
    <source>
        <dbReference type="EMBL" id="TCM78982.1"/>
    </source>
</evidence>